<organism evidence="2 3">
    <name type="scientific">Clavelina lepadiformis</name>
    <name type="common">Light-bulb sea squirt</name>
    <name type="synonym">Ascidia lepadiformis</name>
    <dbReference type="NCBI Taxonomy" id="159417"/>
    <lineage>
        <taxon>Eukaryota</taxon>
        <taxon>Metazoa</taxon>
        <taxon>Chordata</taxon>
        <taxon>Tunicata</taxon>
        <taxon>Ascidiacea</taxon>
        <taxon>Aplousobranchia</taxon>
        <taxon>Clavelinidae</taxon>
        <taxon>Clavelina</taxon>
    </lineage>
</organism>
<proteinExistence type="predicted"/>
<dbReference type="InterPro" id="IPR055261">
    <property type="entry name" value="PI_transfer_N"/>
</dbReference>
<comment type="caution">
    <text evidence="2">The sequence shown here is derived from an EMBL/GenBank/DDBJ whole genome shotgun (WGS) entry which is preliminary data.</text>
</comment>
<accession>A0ABP0FX72</accession>
<dbReference type="PANTHER" id="PTHR10658:SF11">
    <property type="entry name" value="VIBRATOR, ISOFORM B"/>
    <property type="match status" value="1"/>
</dbReference>
<dbReference type="InterPro" id="IPR001666">
    <property type="entry name" value="PI_transfer"/>
</dbReference>
<evidence type="ECO:0000313" key="3">
    <source>
        <dbReference type="Proteomes" id="UP001642483"/>
    </source>
</evidence>
<feature type="domain" description="Phosphatidylinositol transfer protein N-terminal" evidence="1">
    <location>
        <begin position="12"/>
        <end position="274"/>
    </location>
</feature>
<name>A0ABP0FX72_CLALP</name>
<sequence length="294" mass="34466">MIELYKVMGLEMLRKEFRIVLPMTVEEYQTAQLWSTAEASKNETGGGEGVEMVRNEPYEKDGERGQYTKKLYHLESRVPAFVRLLAPKGSLSALEEAWNAYPKCRTEITNPGYMKGNFRVTLQTLHLPDLGTSENVHKLPPDEWKKTEVIKIDIVNDHISRGDYRAEFDPKLFKSQKANRGPFGPHWIEQLKAQKEISDREENNRGAEKTAYMCAYKLVSCKFKWWGLQTRVEALILRQQRRLFTTFHRQVVCWMDNWFGMTMEDIRKLEEETKRDLETMRRTGNIKGMVMESE</sequence>
<protein>
    <recommendedName>
        <fullName evidence="1">Phosphatidylinositol transfer protein N-terminal domain-containing protein</fullName>
    </recommendedName>
</protein>
<reference evidence="2 3" key="1">
    <citation type="submission" date="2024-02" db="EMBL/GenBank/DDBJ databases">
        <authorList>
            <person name="Daric V."/>
            <person name="Darras S."/>
        </authorList>
    </citation>
    <scope>NUCLEOTIDE SEQUENCE [LARGE SCALE GENOMIC DNA]</scope>
</reference>
<keyword evidence="3" id="KW-1185">Reference proteome</keyword>
<gene>
    <name evidence="2" type="ORF">CVLEPA_LOCUS15193</name>
</gene>
<dbReference type="EMBL" id="CAWYQH010000097">
    <property type="protein sequence ID" value="CAK8684200.1"/>
    <property type="molecule type" value="Genomic_DNA"/>
</dbReference>
<dbReference type="Proteomes" id="UP001642483">
    <property type="component" value="Unassembled WGS sequence"/>
</dbReference>
<dbReference type="PANTHER" id="PTHR10658">
    <property type="entry name" value="PHOSPHATIDYLINOSITOL TRANSFER PROTEIN"/>
    <property type="match status" value="1"/>
</dbReference>
<evidence type="ECO:0000313" key="2">
    <source>
        <dbReference type="EMBL" id="CAK8684200.1"/>
    </source>
</evidence>
<dbReference type="InterPro" id="IPR023393">
    <property type="entry name" value="START-like_dom_sf"/>
</dbReference>
<dbReference type="SUPFAM" id="SSF55961">
    <property type="entry name" value="Bet v1-like"/>
    <property type="match status" value="1"/>
</dbReference>
<dbReference type="PRINTS" id="PR00391">
    <property type="entry name" value="PITRANSFER"/>
</dbReference>
<evidence type="ECO:0000259" key="1">
    <source>
        <dbReference type="Pfam" id="PF02121"/>
    </source>
</evidence>
<dbReference type="Gene3D" id="3.30.530.20">
    <property type="match status" value="1"/>
</dbReference>
<dbReference type="Pfam" id="PF02121">
    <property type="entry name" value="IP_trans"/>
    <property type="match status" value="1"/>
</dbReference>